<name>X1KFF8_9ZZZZ</name>
<gene>
    <name evidence="1" type="ORF">S06H3_06364</name>
</gene>
<accession>X1KFF8</accession>
<protein>
    <recommendedName>
        <fullName evidence="2">Ribbon-helix-helix protein CopG domain-containing protein</fullName>
    </recommendedName>
</protein>
<dbReference type="SUPFAM" id="SSF47598">
    <property type="entry name" value="Ribbon-helix-helix"/>
    <property type="match status" value="1"/>
</dbReference>
<evidence type="ECO:0008006" key="2">
    <source>
        <dbReference type="Google" id="ProtNLM"/>
    </source>
</evidence>
<sequence>MVEKTRNSITLPRTYQDALDKLASNGVFLDRQDVMRDALRDLFEKYKMAPFYPIRWVGEGGALPPWDGLPEGGYLFPARGWRYLAPGERNHSCLVRGSSHQ</sequence>
<dbReference type="GO" id="GO:0006355">
    <property type="term" value="P:regulation of DNA-templated transcription"/>
    <property type="evidence" value="ECO:0007669"/>
    <property type="project" value="InterPro"/>
</dbReference>
<comment type="caution">
    <text evidence="1">The sequence shown here is derived from an EMBL/GenBank/DDBJ whole genome shotgun (WGS) entry which is preliminary data.</text>
</comment>
<evidence type="ECO:0000313" key="1">
    <source>
        <dbReference type="EMBL" id="GAH92370.1"/>
    </source>
</evidence>
<dbReference type="EMBL" id="BARV01002469">
    <property type="protein sequence ID" value="GAH92370.1"/>
    <property type="molecule type" value="Genomic_DNA"/>
</dbReference>
<dbReference type="InterPro" id="IPR010985">
    <property type="entry name" value="Ribbon_hlx_hlx"/>
</dbReference>
<reference evidence="1" key="1">
    <citation type="journal article" date="2014" name="Front. Microbiol.">
        <title>High frequency of phylogenetically diverse reductive dehalogenase-homologous genes in deep subseafloor sedimentary metagenomes.</title>
        <authorList>
            <person name="Kawai M."/>
            <person name="Futagami T."/>
            <person name="Toyoda A."/>
            <person name="Takaki Y."/>
            <person name="Nishi S."/>
            <person name="Hori S."/>
            <person name="Arai W."/>
            <person name="Tsubouchi T."/>
            <person name="Morono Y."/>
            <person name="Uchiyama I."/>
            <person name="Ito T."/>
            <person name="Fujiyama A."/>
            <person name="Inagaki F."/>
            <person name="Takami H."/>
        </authorList>
    </citation>
    <scope>NUCLEOTIDE SEQUENCE</scope>
    <source>
        <strain evidence="1">Expedition CK06-06</strain>
    </source>
</reference>
<organism evidence="1">
    <name type="scientific">marine sediment metagenome</name>
    <dbReference type="NCBI Taxonomy" id="412755"/>
    <lineage>
        <taxon>unclassified sequences</taxon>
        <taxon>metagenomes</taxon>
        <taxon>ecological metagenomes</taxon>
    </lineage>
</organism>
<dbReference type="CDD" id="cd22231">
    <property type="entry name" value="RHH_NikR_HicB-like"/>
    <property type="match status" value="1"/>
</dbReference>
<proteinExistence type="predicted"/>
<dbReference type="AlphaFoldDB" id="X1KFF8"/>